<evidence type="ECO:0000313" key="5">
    <source>
        <dbReference type="EMBL" id="AES70868.2"/>
    </source>
</evidence>
<organism evidence="5 7">
    <name type="scientific">Medicago truncatula</name>
    <name type="common">Barrel medic</name>
    <name type="synonym">Medicago tribuloides</name>
    <dbReference type="NCBI Taxonomy" id="3880"/>
    <lineage>
        <taxon>Eukaryota</taxon>
        <taxon>Viridiplantae</taxon>
        <taxon>Streptophyta</taxon>
        <taxon>Embryophyta</taxon>
        <taxon>Tracheophyta</taxon>
        <taxon>Spermatophyta</taxon>
        <taxon>Magnoliopsida</taxon>
        <taxon>eudicotyledons</taxon>
        <taxon>Gunneridae</taxon>
        <taxon>Pentapetalae</taxon>
        <taxon>rosids</taxon>
        <taxon>fabids</taxon>
        <taxon>Fabales</taxon>
        <taxon>Fabaceae</taxon>
        <taxon>Papilionoideae</taxon>
        <taxon>50 kb inversion clade</taxon>
        <taxon>NPAAA clade</taxon>
        <taxon>Hologalegina</taxon>
        <taxon>IRL clade</taxon>
        <taxon>Trifolieae</taxon>
        <taxon>Medicago</taxon>
    </lineage>
</organism>
<keyword evidence="3" id="KW-0862">Zinc</keyword>
<reference evidence="6" key="3">
    <citation type="submission" date="2015-04" db="UniProtKB">
        <authorList>
            <consortium name="EnsemblPlants"/>
        </authorList>
    </citation>
    <scope>IDENTIFICATION</scope>
    <source>
        <strain evidence="6">cv. Jemalong A17</strain>
    </source>
</reference>
<dbReference type="PROSITE" id="PS51360">
    <property type="entry name" value="PLUS3"/>
    <property type="match status" value="1"/>
</dbReference>
<protein>
    <submittedName>
        <fullName evidence="5">Zinc ion-binding/DNA-binding protein, putative</fullName>
    </submittedName>
</protein>
<dbReference type="InterPro" id="IPR011011">
    <property type="entry name" value="Znf_FYVE_PHD"/>
</dbReference>
<dbReference type="GO" id="GO:0003677">
    <property type="term" value="F:DNA binding"/>
    <property type="evidence" value="ECO:0007669"/>
    <property type="project" value="InterPro"/>
</dbReference>
<dbReference type="Gene3D" id="3.90.70.200">
    <property type="entry name" value="Plus-3 domain"/>
    <property type="match status" value="1"/>
</dbReference>
<keyword evidence="7" id="KW-1185">Reference proteome</keyword>
<dbReference type="InterPro" id="IPR013083">
    <property type="entry name" value="Znf_RING/FYVE/PHD"/>
</dbReference>
<reference evidence="5 7" key="2">
    <citation type="journal article" date="2014" name="BMC Genomics">
        <title>An improved genome release (version Mt4.0) for the model legume Medicago truncatula.</title>
        <authorList>
            <person name="Tang H."/>
            <person name="Krishnakumar V."/>
            <person name="Bidwell S."/>
            <person name="Rosen B."/>
            <person name="Chan A."/>
            <person name="Zhou S."/>
            <person name="Gentzbittel L."/>
            <person name="Childs K.L."/>
            <person name="Yandell M."/>
            <person name="Gundlach H."/>
            <person name="Mayer K.F."/>
            <person name="Schwartz D.C."/>
            <person name="Town C.D."/>
        </authorList>
    </citation>
    <scope>GENOME REANNOTATION</scope>
    <source>
        <strain evidence="5">A17</strain>
        <strain evidence="6 7">cv. Jemalong A17</strain>
    </source>
</reference>
<proteinExistence type="predicted"/>
<dbReference type="GO" id="GO:0008270">
    <property type="term" value="F:zinc ion binding"/>
    <property type="evidence" value="ECO:0007669"/>
    <property type="project" value="UniProtKB-KW"/>
</dbReference>
<dbReference type="InterPro" id="IPR045894">
    <property type="entry name" value="At5g08430-like"/>
</dbReference>
<dbReference type="PANTHER" id="PTHR46851:SF23">
    <property type="entry name" value="SWIB_MDM2 DOMAIN-CONTAINING PROTEIN"/>
    <property type="match status" value="1"/>
</dbReference>
<accession>A0A0C3VHM3</accession>
<dbReference type="EnsemblPlants" id="AES70868">
    <property type="protein sequence ID" value="AES70868"/>
    <property type="gene ID" value="MTR_3g064300"/>
</dbReference>
<dbReference type="AlphaFoldDB" id="G7J7X4"/>
<evidence type="ECO:0000313" key="6">
    <source>
        <dbReference type="EnsemblPlants" id="AES70868"/>
    </source>
</evidence>
<dbReference type="SMART" id="SM00249">
    <property type="entry name" value="PHD"/>
    <property type="match status" value="1"/>
</dbReference>
<feature type="domain" description="Plus3" evidence="4">
    <location>
        <begin position="237"/>
        <end position="279"/>
    </location>
</feature>
<evidence type="ECO:0000256" key="1">
    <source>
        <dbReference type="ARBA" id="ARBA00022723"/>
    </source>
</evidence>
<dbReference type="STRING" id="3880.G7J7X4"/>
<dbReference type="Proteomes" id="UP000002051">
    <property type="component" value="Chromosome 3"/>
</dbReference>
<dbReference type="Gene3D" id="3.30.40.10">
    <property type="entry name" value="Zinc/RING finger domain, C3HC4 (zinc finger)"/>
    <property type="match status" value="1"/>
</dbReference>
<dbReference type="InterPro" id="IPR004343">
    <property type="entry name" value="Plus-3_dom"/>
</dbReference>
<dbReference type="InterPro" id="IPR001965">
    <property type="entry name" value="Znf_PHD"/>
</dbReference>
<evidence type="ECO:0000256" key="2">
    <source>
        <dbReference type="ARBA" id="ARBA00022771"/>
    </source>
</evidence>
<reference evidence="5 7" key="1">
    <citation type="journal article" date="2011" name="Nature">
        <title>The Medicago genome provides insight into the evolution of rhizobial symbioses.</title>
        <authorList>
            <person name="Young N.D."/>
            <person name="Debelle F."/>
            <person name="Oldroyd G.E."/>
            <person name="Geurts R."/>
            <person name="Cannon S.B."/>
            <person name="Udvardi M.K."/>
            <person name="Benedito V.A."/>
            <person name="Mayer K.F."/>
            <person name="Gouzy J."/>
            <person name="Schoof H."/>
            <person name="Van de Peer Y."/>
            <person name="Proost S."/>
            <person name="Cook D.R."/>
            <person name="Meyers B.C."/>
            <person name="Spannagl M."/>
            <person name="Cheung F."/>
            <person name="De Mita S."/>
            <person name="Krishnakumar V."/>
            <person name="Gundlach H."/>
            <person name="Zhou S."/>
            <person name="Mudge J."/>
            <person name="Bharti A.K."/>
            <person name="Murray J.D."/>
            <person name="Naoumkina M.A."/>
            <person name="Rosen B."/>
            <person name="Silverstein K.A."/>
            <person name="Tang H."/>
            <person name="Rombauts S."/>
            <person name="Zhao P.X."/>
            <person name="Zhou P."/>
            <person name="Barbe V."/>
            <person name="Bardou P."/>
            <person name="Bechner M."/>
            <person name="Bellec A."/>
            <person name="Berger A."/>
            <person name="Berges H."/>
            <person name="Bidwell S."/>
            <person name="Bisseling T."/>
            <person name="Choisne N."/>
            <person name="Couloux A."/>
            <person name="Denny R."/>
            <person name="Deshpande S."/>
            <person name="Dai X."/>
            <person name="Doyle J.J."/>
            <person name="Dudez A.M."/>
            <person name="Farmer A.D."/>
            <person name="Fouteau S."/>
            <person name="Franken C."/>
            <person name="Gibelin C."/>
            <person name="Gish J."/>
            <person name="Goldstein S."/>
            <person name="Gonzalez A.J."/>
            <person name="Green P.J."/>
            <person name="Hallab A."/>
            <person name="Hartog M."/>
            <person name="Hua A."/>
            <person name="Humphray S.J."/>
            <person name="Jeong D.H."/>
            <person name="Jing Y."/>
            <person name="Jocker A."/>
            <person name="Kenton S.M."/>
            <person name="Kim D.J."/>
            <person name="Klee K."/>
            <person name="Lai H."/>
            <person name="Lang C."/>
            <person name="Lin S."/>
            <person name="Macmil S.L."/>
            <person name="Magdelenat G."/>
            <person name="Matthews L."/>
            <person name="McCorrison J."/>
            <person name="Monaghan E.L."/>
            <person name="Mun J.H."/>
            <person name="Najar F.Z."/>
            <person name="Nicholson C."/>
            <person name="Noirot C."/>
            <person name="O'Bleness M."/>
            <person name="Paule C.R."/>
            <person name="Poulain J."/>
            <person name="Prion F."/>
            <person name="Qin B."/>
            <person name="Qu C."/>
            <person name="Retzel E.F."/>
            <person name="Riddle C."/>
            <person name="Sallet E."/>
            <person name="Samain S."/>
            <person name="Samson N."/>
            <person name="Sanders I."/>
            <person name="Saurat O."/>
            <person name="Scarpelli C."/>
            <person name="Schiex T."/>
            <person name="Segurens B."/>
            <person name="Severin A.J."/>
            <person name="Sherrier D.J."/>
            <person name="Shi R."/>
            <person name="Sims S."/>
            <person name="Singer S.R."/>
            <person name="Sinharoy S."/>
            <person name="Sterck L."/>
            <person name="Viollet A."/>
            <person name="Wang B.B."/>
            <person name="Wang K."/>
            <person name="Wang M."/>
            <person name="Wang X."/>
            <person name="Warfsmann J."/>
            <person name="Weissenbach J."/>
            <person name="White D.D."/>
            <person name="White J.D."/>
            <person name="Wiley G.B."/>
            <person name="Wincker P."/>
            <person name="Xing Y."/>
            <person name="Yang L."/>
            <person name="Yao Z."/>
            <person name="Ying F."/>
            <person name="Zhai J."/>
            <person name="Zhou L."/>
            <person name="Zuber A."/>
            <person name="Denarie J."/>
            <person name="Dixon R.A."/>
            <person name="May G.D."/>
            <person name="Schwartz D.C."/>
            <person name="Rogers J."/>
            <person name="Quetier F."/>
            <person name="Town C.D."/>
            <person name="Roe B.A."/>
        </authorList>
    </citation>
    <scope>NUCLEOTIDE SEQUENCE [LARGE SCALE GENOMIC DNA]</scope>
    <source>
        <strain evidence="5">A17</strain>
        <strain evidence="6 7">cv. Jemalong A17</strain>
    </source>
</reference>
<dbReference type="SUPFAM" id="SSF159042">
    <property type="entry name" value="Plus3-like"/>
    <property type="match status" value="1"/>
</dbReference>
<keyword evidence="2" id="KW-0863">Zinc-finger</keyword>
<evidence type="ECO:0000313" key="7">
    <source>
        <dbReference type="Proteomes" id="UP000002051"/>
    </source>
</evidence>
<gene>
    <name evidence="5" type="ordered locus">MTR_3g064300</name>
</gene>
<dbReference type="SUPFAM" id="SSF57903">
    <property type="entry name" value="FYVE/PHD zinc finger"/>
    <property type="match status" value="1"/>
</dbReference>
<dbReference type="InterPro" id="IPR036128">
    <property type="entry name" value="Plus3-like_sf"/>
</dbReference>
<dbReference type="PANTHER" id="PTHR46851">
    <property type="entry name" value="OS01G0884500 PROTEIN"/>
    <property type="match status" value="1"/>
</dbReference>
<keyword evidence="1" id="KW-0479">Metal-binding</keyword>
<name>G7J7X4_MEDTR</name>
<evidence type="ECO:0000256" key="3">
    <source>
        <dbReference type="ARBA" id="ARBA00022833"/>
    </source>
</evidence>
<dbReference type="HOGENOM" id="CLU_998774_0_0_1"/>
<sequence length="279" mass="31718">MGKRNNKRRKEEISEDYCFFCKDGGELRVCDFRNCLKTYHANCVGQDDSFLKNDDYWCCGSHYCYICRRKPKFMCLCCPKAVCGNCYQGAVFANVKRNKGFCGHCSKLAFLIEENAEVDSDGEKIDMKDPDTFESSDCDDLDDTAGVKSVRRKRCMKSIKGKAVKEKNSDFVGWGSRSLIDFLKDIENVEGTDDMICGSEEMDDNKAFKFPKQRNLNSATKSCQSAVSEKLPSGYAAIISSNLKLVYLKRTLIEELRKQPETFDDKVLGCFVRTKTDPK</sequence>
<accession>G7J7X4</accession>
<evidence type="ECO:0000259" key="4">
    <source>
        <dbReference type="PROSITE" id="PS51360"/>
    </source>
</evidence>
<dbReference type="EMBL" id="CM001219">
    <property type="protein sequence ID" value="AES70868.2"/>
    <property type="molecule type" value="Genomic_DNA"/>
</dbReference>